<dbReference type="RefSeq" id="WP_121156897.1">
    <property type="nucleotide sequence ID" value="NZ_RBKT01000001.1"/>
</dbReference>
<organism evidence="2 3">
    <name type="scientific">Micromonospora pisi</name>
    <dbReference type="NCBI Taxonomy" id="589240"/>
    <lineage>
        <taxon>Bacteria</taxon>
        <taxon>Bacillati</taxon>
        <taxon>Actinomycetota</taxon>
        <taxon>Actinomycetes</taxon>
        <taxon>Micromonosporales</taxon>
        <taxon>Micromonosporaceae</taxon>
        <taxon>Micromonospora</taxon>
    </lineage>
</organism>
<dbReference type="OrthoDB" id="3828153at2"/>
<evidence type="ECO:0000313" key="3">
    <source>
        <dbReference type="Proteomes" id="UP000277671"/>
    </source>
</evidence>
<accession>A0A495JHN8</accession>
<dbReference type="Proteomes" id="UP000277671">
    <property type="component" value="Unassembled WGS sequence"/>
</dbReference>
<dbReference type="Pfam" id="PF05117">
    <property type="entry name" value="DUF695"/>
    <property type="match status" value="1"/>
</dbReference>
<feature type="domain" description="DUF695" evidence="1">
    <location>
        <begin position="240"/>
        <end position="335"/>
    </location>
</feature>
<proteinExistence type="predicted"/>
<dbReference type="InterPro" id="IPR016097">
    <property type="entry name" value="DUF695"/>
</dbReference>
<sequence length="341" mass="37780">MLFSNQHRNTDRAIAEFWRWWSGARHRVEVAIADSAWSDDLVTEVSRRVKAIDKELEWEFAQGSRAGYSLVVSAAGTPRLRAVAERWCRAAPASDGTWEYHSTRQPDPSSLSAALTVAGHEIKLPELRFACRIDADRYEVDVVVHHPDFVQLGEPDRLRVAFLALDWLLGEVAVELWVGVVETSATLPPRAEPGETLVAVVAQLARRLRDTNWLSLERAPVGGQPQLAAIRQPLKPVRWPQLDTHLAVVVPYRAEPGTGLPTGAAGLALDRLEERITAAAGEATLVAHETSAGRRTFHLYAEAGASVVEPVRDAVRGWDQGRVRVGSRYDPAWRAVRDLRP</sequence>
<reference evidence="2 3" key="1">
    <citation type="submission" date="2018-10" db="EMBL/GenBank/DDBJ databases">
        <title>Sequencing the genomes of 1000 actinobacteria strains.</title>
        <authorList>
            <person name="Klenk H.-P."/>
        </authorList>
    </citation>
    <scope>NUCLEOTIDE SEQUENCE [LARGE SCALE GENOMIC DNA]</scope>
    <source>
        <strain evidence="2 3">DSM 45175</strain>
    </source>
</reference>
<keyword evidence="3" id="KW-1185">Reference proteome</keyword>
<evidence type="ECO:0000259" key="1">
    <source>
        <dbReference type="Pfam" id="PF05117"/>
    </source>
</evidence>
<dbReference type="AlphaFoldDB" id="A0A495JHN8"/>
<protein>
    <submittedName>
        <fullName evidence="2">Uncharacterized protein DUF695</fullName>
    </submittedName>
</protein>
<name>A0A495JHN8_9ACTN</name>
<comment type="caution">
    <text evidence="2">The sequence shown here is derived from an EMBL/GenBank/DDBJ whole genome shotgun (WGS) entry which is preliminary data.</text>
</comment>
<gene>
    <name evidence="2" type="ORF">BDK92_2573</name>
</gene>
<dbReference type="EMBL" id="RBKT01000001">
    <property type="protein sequence ID" value="RKR88265.1"/>
    <property type="molecule type" value="Genomic_DNA"/>
</dbReference>
<evidence type="ECO:0000313" key="2">
    <source>
        <dbReference type="EMBL" id="RKR88265.1"/>
    </source>
</evidence>